<protein>
    <submittedName>
        <fullName evidence="2">Uncharacterized protein</fullName>
    </submittedName>
</protein>
<organism evidence="2 3">
    <name type="scientific">Dendrobium thyrsiflorum</name>
    <name type="common">Pinecone-like raceme dendrobium</name>
    <name type="synonym">Orchid</name>
    <dbReference type="NCBI Taxonomy" id="117978"/>
    <lineage>
        <taxon>Eukaryota</taxon>
        <taxon>Viridiplantae</taxon>
        <taxon>Streptophyta</taxon>
        <taxon>Embryophyta</taxon>
        <taxon>Tracheophyta</taxon>
        <taxon>Spermatophyta</taxon>
        <taxon>Magnoliopsida</taxon>
        <taxon>Liliopsida</taxon>
        <taxon>Asparagales</taxon>
        <taxon>Orchidaceae</taxon>
        <taxon>Epidendroideae</taxon>
        <taxon>Malaxideae</taxon>
        <taxon>Dendrobiinae</taxon>
        <taxon>Dendrobium</taxon>
    </lineage>
</organism>
<evidence type="ECO:0000313" key="3">
    <source>
        <dbReference type="Proteomes" id="UP001552299"/>
    </source>
</evidence>
<keyword evidence="3" id="KW-1185">Reference proteome</keyword>
<dbReference type="EMBL" id="JANQDX010000018">
    <property type="protein sequence ID" value="KAL0907148.1"/>
    <property type="molecule type" value="Genomic_DNA"/>
</dbReference>
<dbReference type="Proteomes" id="UP001552299">
    <property type="component" value="Unassembled WGS sequence"/>
</dbReference>
<feature type="region of interest" description="Disordered" evidence="1">
    <location>
        <begin position="243"/>
        <end position="263"/>
    </location>
</feature>
<proteinExistence type="predicted"/>
<feature type="region of interest" description="Disordered" evidence="1">
    <location>
        <begin position="49"/>
        <end position="105"/>
    </location>
</feature>
<dbReference type="InterPro" id="IPR053288">
    <property type="entry name" value="TGD_Bridge_Protein"/>
</dbReference>
<evidence type="ECO:0000313" key="2">
    <source>
        <dbReference type="EMBL" id="KAL0907148.1"/>
    </source>
</evidence>
<dbReference type="PANTHER" id="PTHR34201:SF12">
    <property type="entry name" value="PROTEIN TRIGALACTOSYLDIACYLGLYCEROL 5, CHLOROPLASTIC"/>
    <property type="match status" value="1"/>
</dbReference>
<sequence>MAGRKVEVLEGELGQLKTDFEEKISDFQNQFSSIHEKMDGRFAALEDLMKKMIDDKQKPASSETNGGHGRGGNPNPSGGRENPEVEVLEGDDGMPPLEPLSKEELSRGYDRREADYVGRREEFYRRGAGFERIQRRGADFEGEWTDFHRRDADSKGFSVEVLILKEGGRIYIVEVLILKEFSVEVMNLKEDGERMPLPMLGLGIGGGCGVGFGLGWGFGSGFGSQYRSSKVIFDGIQLDAKGQSDKSTVPAFSKSNEMLSLSD</sequence>
<evidence type="ECO:0000256" key="1">
    <source>
        <dbReference type="SAM" id="MobiDB-lite"/>
    </source>
</evidence>
<gene>
    <name evidence="2" type="ORF">M5K25_025694</name>
</gene>
<feature type="compositionally biased region" description="Basic and acidic residues" evidence="1">
    <location>
        <begin position="49"/>
        <end position="58"/>
    </location>
</feature>
<dbReference type="AlphaFoldDB" id="A0ABD0U4I9"/>
<reference evidence="2 3" key="1">
    <citation type="journal article" date="2024" name="Plant Biotechnol. J.">
        <title>Dendrobium thyrsiflorum genome and its molecular insights into genes involved in important horticultural traits.</title>
        <authorList>
            <person name="Chen B."/>
            <person name="Wang J.Y."/>
            <person name="Zheng P.J."/>
            <person name="Li K.L."/>
            <person name="Liang Y.M."/>
            <person name="Chen X.F."/>
            <person name="Zhang C."/>
            <person name="Zhao X."/>
            <person name="He X."/>
            <person name="Zhang G.Q."/>
            <person name="Liu Z.J."/>
            <person name="Xu Q."/>
        </authorList>
    </citation>
    <scope>NUCLEOTIDE SEQUENCE [LARGE SCALE GENOMIC DNA]</scope>
    <source>
        <strain evidence="2">GZMU011</strain>
    </source>
</reference>
<feature type="compositionally biased region" description="Polar residues" evidence="1">
    <location>
        <begin position="253"/>
        <end position="263"/>
    </location>
</feature>
<name>A0ABD0U4I9_DENTH</name>
<comment type="caution">
    <text evidence="2">The sequence shown here is derived from an EMBL/GenBank/DDBJ whole genome shotgun (WGS) entry which is preliminary data.</text>
</comment>
<dbReference type="PANTHER" id="PTHR34201">
    <property type="entry name" value="GLYCINE-RICH PROTEIN"/>
    <property type="match status" value="1"/>
</dbReference>
<accession>A0ABD0U4I9</accession>